<protein>
    <recommendedName>
        <fullName evidence="3">Concanavalin A-like lectin/glucanases superfamily protein</fullName>
    </recommendedName>
</protein>
<comment type="caution">
    <text evidence="1">The sequence shown here is derived from an EMBL/GenBank/DDBJ whole genome shotgun (WGS) entry which is preliminary data.</text>
</comment>
<reference evidence="1" key="1">
    <citation type="submission" date="2021-11" db="EMBL/GenBank/DDBJ databases">
        <authorList>
            <person name="Rodrigo-Torres L."/>
            <person name="Arahal R. D."/>
            <person name="Lucena T."/>
        </authorList>
    </citation>
    <scope>NUCLEOTIDE SEQUENCE</scope>
    <source>
        <strain evidence="1">CECT 7928</strain>
    </source>
</reference>
<proteinExistence type="predicted"/>
<dbReference type="PANTHER" id="PTHR42535:SF2">
    <property type="entry name" value="CHROMOSOME UNDETERMINED SCAFFOLD_146, WHOLE GENOME SHOTGUN SEQUENCE"/>
    <property type="match status" value="1"/>
</dbReference>
<dbReference type="InterPro" id="IPR013320">
    <property type="entry name" value="ConA-like_dom_sf"/>
</dbReference>
<evidence type="ECO:0000313" key="2">
    <source>
        <dbReference type="Proteomes" id="UP000838748"/>
    </source>
</evidence>
<dbReference type="EMBL" id="CAKLDM010000004">
    <property type="protein sequence ID" value="CAH0543068.1"/>
    <property type="molecule type" value="Genomic_DNA"/>
</dbReference>
<evidence type="ECO:0000313" key="1">
    <source>
        <dbReference type="EMBL" id="CAH0543068.1"/>
    </source>
</evidence>
<sequence>MTELVAWYPLHKDTNDWSGNGLHPTDGESVALTAGGKIGAQCLQCSKVLTILPSSKIKKALSGKGLSIALWIKEGHAYGENNWQDIIRWDAGGYSPRIERQMAYQQNNECIDIGFTFNTTPGLTIAEDDTLSVKKGDWFHFAVVREEDTISMYVNGVMQRTVELTGDLAEPFSEPTSSFMIAKETQNTDICDVRLYDGAISLKTIKELAKAKIVHIDFSSSNFFDKSEYNQPIVQSEVAPLFKQEIGNNVGLGSAYFGKNQYLEIMDEDEFPAFLGRGEPTSFVLDFMRNASPAVTTDSFLAGITTANNTVDYFSLGVSNHDDDVPDAKKIKAYMQWGGKNIVLLGPDNIELEKWYQVVLTVNPITHDCALYINGELVDKKNDPAIVMASLESRGLIMGMSTASLPVNRYNFEGYIDDFRLYASELSADDIKELYQVKASVDKKGEFRCNQLSERIVDNYVADWVPVPVNSAVGTIVDTGLIGALGQPIYRWTAGVADSYTLYSHMSGVIPKGTKFKASIKARRVGGDVDAGMEMFFFSENNSYLTKNQFVPTTEWETYTFDIIGNADLSKARLDNQYLYDVNQVLEFTDFKVEIQVGPTDGLLLYAPYRSAGNPNDYSGAGHVGTLKNVDSTNPALTDDGYSFPAEQKSHNGGYIHYEDLSLQGEETLTISMLFKLSKYRYDSDCLCSLGDNDILFTIDPNRDLLLVSRNTGADRRIYTTNHPIDVEKWHAVTISMTNNPDGVTATGEITLNGEVVASGAVNRLNTHTYPSTFAVGQDWDNKVPTDFFAGTIGEVRVYNRLLSLAEQQDISNKLLGSLGSGLSDGLLENVLDTNYQKEVNRQGVAQFEQFSEIGPTLGMLLYAPFHDDADDCSGGGHIGTLKNLNATNPALTSDGYVFPSTKYTQTGGYIHYEDLYFQEEETLTAVYLFKQSSDNSYSSDFQMHIASLGDNDLNHRITAGGELSVFVNGKIVSAPNNLVEPDTWNVAIFSVANNSTKSESTASVTLNGELLATGPCAPLNIRTYVNSFSVGQDWDGNLPSDFFEGTIGEVRVYNRLLSQAEQKQLTDLLLGNAGAMIGKTGELTCAQFNEV</sequence>
<keyword evidence="2" id="KW-1185">Reference proteome</keyword>
<dbReference type="PANTHER" id="PTHR42535">
    <property type="entry name" value="OOKINETE PROTEIN, PUTATIVE-RELATED"/>
    <property type="match status" value="1"/>
</dbReference>
<organism evidence="1 2">
    <name type="scientific">Vibrio marisflavi CECT 7928</name>
    <dbReference type="NCBI Taxonomy" id="634439"/>
    <lineage>
        <taxon>Bacteria</taxon>
        <taxon>Pseudomonadati</taxon>
        <taxon>Pseudomonadota</taxon>
        <taxon>Gammaproteobacteria</taxon>
        <taxon>Vibrionales</taxon>
        <taxon>Vibrionaceae</taxon>
        <taxon>Vibrio</taxon>
    </lineage>
</organism>
<evidence type="ECO:0008006" key="3">
    <source>
        <dbReference type="Google" id="ProtNLM"/>
    </source>
</evidence>
<dbReference type="RefSeq" id="WP_237363914.1">
    <property type="nucleotide sequence ID" value="NZ_CAKLDM010000004.1"/>
</dbReference>
<dbReference type="Pfam" id="PF13385">
    <property type="entry name" value="Laminin_G_3"/>
    <property type="match status" value="4"/>
</dbReference>
<dbReference type="Proteomes" id="UP000838748">
    <property type="component" value="Unassembled WGS sequence"/>
</dbReference>
<accession>A0ABM9A9K7</accession>
<name>A0ABM9A9K7_9VIBR</name>
<gene>
    <name evidence="1" type="ORF">VMF7928_04386</name>
</gene>
<dbReference type="SUPFAM" id="SSF49899">
    <property type="entry name" value="Concanavalin A-like lectins/glucanases"/>
    <property type="match status" value="4"/>
</dbReference>
<dbReference type="Gene3D" id="2.60.120.200">
    <property type="match status" value="4"/>
</dbReference>